<keyword evidence="4" id="KW-0597">Phosphoprotein</keyword>
<evidence type="ECO:0000259" key="17">
    <source>
        <dbReference type="PROSITE" id="PS50803"/>
    </source>
</evidence>
<accession>A0A210QUF7</accession>
<feature type="compositionally biased region" description="Basic and acidic residues" evidence="15">
    <location>
        <begin position="132"/>
        <end position="145"/>
    </location>
</feature>
<dbReference type="InterPro" id="IPR003654">
    <property type="entry name" value="OAR_dom"/>
</dbReference>
<organism evidence="18 19">
    <name type="scientific">Mizuhopecten yessoensis</name>
    <name type="common">Japanese scallop</name>
    <name type="synonym">Patinopecten yessoensis</name>
    <dbReference type="NCBI Taxonomy" id="6573"/>
    <lineage>
        <taxon>Eukaryota</taxon>
        <taxon>Metazoa</taxon>
        <taxon>Spiralia</taxon>
        <taxon>Lophotrochozoa</taxon>
        <taxon>Mollusca</taxon>
        <taxon>Bivalvia</taxon>
        <taxon>Autobranchia</taxon>
        <taxon>Pteriomorphia</taxon>
        <taxon>Pectinida</taxon>
        <taxon>Pectinoidea</taxon>
        <taxon>Pectinidae</taxon>
        <taxon>Mizuhopecten</taxon>
    </lineage>
</organism>
<keyword evidence="6 13" id="KW-0238">DNA-binding</keyword>
<evidence type="ECO:0000256" key="9">
    <source>
        <dbReference type="ARBA" id="ARBA00023163"/>
    </source>
</evidence>
<dbReference type="GO" id="GO:0000981">
    <property type="term" value="F:DNA-binding transcription factor activity, RNA polymerase II-specific"/>
    <property type="evidence" value="ECO:0007669"/>
    <property type="project" value="InterPro"/>
</dbReference>
<keyword evidence="8" id="KW-0010">Activator</keyword>
<keyword evidence="5" id="KW-0805">Transcription regulation</keyword>
<evidence type="ECO:0000256" key="4">
    <source>
        <dbReference type="ARBA" id="ARBA00022553"/>
    </source>
</evidence>
<comment type="similarity">
    <text evidence="2">Belongs to the paired homeobox family.</text>
</comment>
<evidence type="ECO:0000256" key="7">
    <source>
        <dbReference type="ARBA" id="ARBA00023155"/>
    </source>
</evidence>
<evidence type="ECO:0000256" key="14">
    <source>
        <dbReference type="RuleBase" id="RU000682"/>
    </source>
</evidence>
<evidence type="ECO:0000256" key="6">
    <source>
        <dbReference type="ARBA" id="ARBA00023125"/>
    </source>
</evidence>
<dbReference type="FunFam" id="1.10.10.60:FF:000127">
    <property type="entry name" value="homeobox protein aristaless-like 4"/>
    <property type="match status" value="1"/>
</dbReference>
<dbReference type="InterPro" id="IPR001356">
    <property type="entry name" value="HD"/>
</dbReference>
<feature type="DNA-binding region" description="Homeobox" evidence="13">
    <location>
        <begin position="148"/>
        <end position="207"/>
    </location>
</feature>
<dbReference type="Pfam" id="PF03826">
    <property type="entry name" value="OAR"/>
    <property type="match status" value="1"/>
</dbReference>
<dbReference type="GO" id="GO:0048513">
    <property type="term" value="P:animal organ development"/>
    <property type="evidence" value="ECO:0007669"/>
    <property type="project" value="UniProtKB-ARBA"/>
</dbReference>
<keyword evidence="7 13" id="KW-0371">Homeobox</keyword>
<dbReference type="PROSITE" id="PS50071">
    <property type="entry name" value="HOMEOBOX_2"/>
    <property type="match status" value="1"/>
</dbReference>
<keyword evidence="19" id="KW-1185">Reference proteome</keyword>
<evidence type="ECO:0000313" key="19">
    <source>
        <dbReference type="Proteomes" id="UP000242188"/>
    </source>
</evidence>
<feature type="compositionally biased region" description="Basic and acidic residues" evidence="15">
    <location>
        <begin position="89"/>
        <end position="101"/>
    </location>
</feature>
<dbReference type="PROSITE" id="PS50803">
    <property type="entry name" value="OAR"/>
    <property type="match status" value="1"/>
</dbReference>
<dbReference type="PROSITE" id="PS00027">
    <property type="entry name" value="HOMEOBOX_1"/>
    <property type="match status" value="1"/>
</dbReference>
<evidence type="ECO:0000256" key="12">
    <source>
        <dbReference type="ARBA" id="ARBA00074894"/>
    </source>
</evidence>
<dbReference type="EMBL" id="NEDP02001812">
    <property type="protein sequence ID" value="OWF52365.1"/>
    <property type="molecule type" value="Genomic_DNA"/>
</dbReference>
<dbReference type="GO" id="GO:0005634">
    <property type="term" value="C:nucleus"/>
    <property type="evidence" value="ECO:0007669"/>
    <property type="project" value="UniProtKB-SubCell"/>
</dbReference>
<keyword evidence="10 13" id="KW-0539">Nucleus</keyword>
<dbReference type="AlphaFoldDB" id="A0A210QUF7"/>
<dbReference type="Proteomes" id="UP000242188">
    <property type="component" value="Unassembled WGS sequence"/>
</dbReference>
<feature type="domain" description="OAR" evidence="17">
    <location>
        <begin position="312"/>
        <end position="325"/>
    </location>
</feature>
<evidence type="ECO:0000313" key="18">
    <source>
        <dbReference type="EMBL" id="OWF52365.1"/>
    </source>
</evidence>
<name>A0A210QUF7_MIZYE</name>
<evidence type="ECO:0000256" key="11">
    <source>
        <dbReference type="ARBA" id="ARBA00064179"/>
    </source>
</evidence>
<dbReference type="GO" id="GO:0000977">
    <property type="term" value="F:RNA polymerase II transcription regulatory region sequence-specific DNA binding"/>
    <property type="evidence" value="ECO:0007669"/>
    <property type="project" value="TreeGrafter"/>
</dbReference>
<dbReference type="Gene3D" id="1.10.10.60">
    <property type="entry name" value="Homeodomain-like"/>
    <property type="match status" value="1"/>
</dbReference>
<comment type="subcellular location">
    <subcellularLocation>
        <location evidence="1 13 14">Nucleus</location>
    </subcellularLocation>
</comment>
<evidence type="ECO:0000256" key="5">
    <source>
        <dbReference type="ARBA" id="ARBA00023015"/>
    </source>
</evidence>
<evidence type="ECO:0000259" key="16">
    <source>
        <dbReference type="PROSITE" id="PS50071"/>
    </source>
</evidence>
<evidence type="ECO:0000256" key="1">
    <source>
        <dbReference type="ARBA" id="ARBA00004123"/>
    </source>
</evidence>
<evidence type="ECO:0000256" key="13">
    <source>
        <dbReference type="PROSITE-ProRule" id="PRU00108"/>
    </source>
</evidence>
<gene>
    <name evidence="18" type="ORF">KP79_PYT18532</name>
</gene>
<evidence type="ECO:0000256" key="10">
    <source>
        <dbReference type="ARBA" id="ARBA00023242"/>
    </source>
</evidence>
<dbReference type="Pfam" id="PF00046">
    <property type="entry name" value="Homeodomain"/>
    <property type="match status" value="1"/>
</dbReference>
<dbReference type="CDD" id="cd00086">
    <property type="entry name" value="homeodomain"/>
    <property type="match status" value="1"/>
</dbReference>
<dbReference type="PANTHER" id="PTHR24329:SF543">
    <property type="entry name" value="FI01017P-RELATED"/>
    <property type="match status" value="1"/>
</dbReference>
<evidence type="ECO:0000256" key="3">
    <source>
        <dbReference type="ARBA" id="ARBA00022473"/>
    </source>
</evidence>
<comment type="subunit">
    <text evidence="11">Binds DNA.</text>
</comment>
<keyword evidence="9" id="KW-0804">Transcription</keyword>
<evidence type="ECO:0000256" key="8">
    <source>
        <dbReference type="ARBA" id="ARBA00023159"/>
    </source>
</evidence>
<feature type="region of interest" description="Disordered" evidence="15">
    <location>
        <begin position="89"/>
        <end position="153"/>
    </location>
</feature>
<sequence>MDSRDYEVKLEKMYGAYGRIPDSLRASVLDNGPYVDNCHNPRTTSDFNQQNKPELLNHHSIEGILAGKGRGGDPLLQRLEDMDQDMMDSKVMRSSDERVKSEPNGQTNCNKSPEDNKVKCKQESSDINDDGDDKKDDSSESGDQKGKKRRNRTTFTSFQLEEMERVFQKTHYPDVYAREQLALRCNLTEARVQVWFQNRRAKWRKRERYGQIQTMRAMTTGANPYDMPLGARHDAYSQIQHNPWAGNPQIPYTMQNSTCMVTHSNVPNFMGLAHPGHLASHPGGPHQPPTLALHGAQSPPLDPCENGERRTSSIAALRLKAHEHSVAMGIFSAYGK</sequence>
<keyword evidence="3" id="KW-0217">Developmental protein</keyword>
<dbReference type="InterPro" id="IPR017970">
    <property type="entry name" value="Homeobox_CS"/>
</dbReference>
<evidence type="ECO:0000256" key="2">
    <source>
        <dbReference type="ARBA" id="ARBA00005733"/>
    </source>
</evidence>
<dbReference type="OrthoDB" id="6159439at2759"/>
<proteinExistence type="inferred from homology"/>
<dbReference type="SMART" id="SM00389">
    <property type="entry name" value="HOX"/>
    <property type="match status" value="1"/>
</dbReference>
<dbReference type="InterPro" id="IPR050649">
    <property type="entry name" value="Paired_Homeobox_TFs"/>
</dbReference>
<dbReference type="SUPFAM" id="SSF46689">
    <property type="entry name" value="Homeodomain-like"/>
    <property type="match status" value="1"/>
</dbReference>
<evidence type="ECO:0000256" key="15">
    <source>
        <dbReference type="SAM" id="MobiDB-lite"/>
    </source>
</evidence>
<dbReference type="PANTHER" id="PTHR24329">
    <property type="entry name" value="HOMEOBOX PROTEIN ARISTALESS"/>
    <property type="match status" value="1"/>
</dbReference>
<reference evidence="18 19" key="1">
    <citation type="journal article" date="2017" name="Nat. Ecol. Evol.">
        <title>Scallop genome provides insights into evolution of bilaterian karyotype and development.</title>
        <authorList>
            <person name="Wang S."/>
            <person name="Zhang J."/>
            <person name="Jiao W."/>
            <person name="Li J."/>
            <person name="Xun X."/>
            <person name="Sun Y."/>
            <person name="Guo X."/>
            <person name="Huan P."/>
            <person name="Dong B."/>
            <person name="Zhang L."/>
            <person name="Hu X."/>
            <person name="Sun X."/>
            <person name="Wang J."/>
            <person name="Zhao C."/>
            <person name="Wang Y."/>
            <person name="Wang D."/>
            <person name="Huang X."/>
            <person name="Wang R."/>
            <person name="Lv J."/>
            <person name="Li Y."/>
            <person name="Zhang Z."/>
            <person name="Liu B."/>
            <person name="Lu W."/>
            <person name="Hui Y."/>
            <person name="Liang J."/>
            <person name="Zhou Z."/>
            <person name="Hou R."/>
            <person name="Li X."/>
            <person name="Liu Y."/>
            <person name="Li H."/>
            <person name="Ning X."/>
            <person name="Lin Y."/>
            <person name="Zhao L."/>
            <person name="Xing Q."/>
            <person name="Dou J."/>
            <person name="Li Y."/>
            <person name="Mao J."/>
            <person name="Guo H."/>
            <person name="Dou H."/>
            <person name="Li T."/>
            <person name="Mu C."/>
            <person name="Jiang W."/>
            <person name="Fu Q."/>
            <person name="Fu X."/>
            <person name="Miao Y."/>
            <person name="Liu J."/>
            <person name="Yu Q."/>
            <person name="Li R."/>
            <person name="Liao H."/>
            <person name="Li X."/>
            <person name="Kong Y."/>
            <person name="Jiang Z."/>
            <person name="Chourrout D."/>
            <person name="Li R."/>
            <person name="Bao Z."/>
        </authorList>
    </citation>
    <scope>NUCLEOTIDE SEQUENCE [LARGE SCALE GENOMIC DNA]</scope>
    <source>
        <strain evidence="18 19">PY_sf001</strain>
    </source>
</reference>
<dbReference type="InterPro" id="IPR009057">
    <property type="entry name" value="Homeodomain-like_sf"/>
</dbReference>
<feature type="domain" description="Homeobox" evidence="16">
    <location>
        <begin position="146"/>
        <end position="206"/>
    </location>
</feature>
<protein>
    <recommendedName>
        <fullName evidence="12">Homeobox protein aristaless-like 4</fullName>
    </recommendedName>
</protein>
<comment type="caution">
    <text evidence="18">The sequence shown here is derived from an EMBL/GenBank/DDBJ whole genome shotgun (WGS) entry which is preliminary data.</text>
</comment>
<feature type="compositionally biased region" description="Basic and acidic residues" evidence="15">
    <location>
        <begin position="112"/>
        <end position="124"/>
    </location>
</feature>